<dbReference type="InterPro" id="IPR049625">
    <property type="entry name" value="Glyco_transf_61_cat"/>
</dbReference>
<evidence type="ECO:0000313" key="3">
    <source>
        <dbReference type="Proteomes" id="UP001226762"/>
    </source>
</evidence>
<keyword evidence="3" id="KW-1185">Reference proteome</keyword>
<comment type="caution">
    <text evidence="2">The sequence shown here is derived from an EMBL/GenBank/DDBJ whole genome shotgun (WGS) entry which is preliminary data.</text>
</comment>
<dbReference type="AlphaFoldDB" id="A0AAE4B446"/>
<reference evidence="2" key="2">
    <citation type="submission" date="2023-02" db="EMBL/GenBank/DDBJ databases">
        <title>'Rhodoalgimonas zhirmunskyi' gen. nov., isolated from a red alga.</title>
        <authorList>
            <person name="Nedashkovskaya O.I."/>
            <person name="Otstavnykh N.Y."/>
            <person name="Bystritskaya E.P."/>
            <person name="Balabanova L.A."/>
            <person name="Isaeva M.P."/>
        </authorList>
    </citation>
    <scope>NUCLEOTIDE SEQUENCE</scope>
    <source>
        <strain evidence="2">KCTC 52189</strain>
    </source>
</reference>
<dbReference type="Proteomes" id="UP001226762">
    <property type="component" value="Unassembled WGS sequence"/>
</dbReference>
<name>A0AAE4B446_9RHOB</name>
<evidence type="ECO:0000259" key="1">
    <source>
        <dbReference type="Pfam" id="PF04577"/>
    </source>
</evidence>
<dbReference type="Pfam" id="PF04577">
    <property type="entry name" value="Glyco_transf_61"/>
    <property type="match status" value="1"/>
</dbReference>
<sequence length="321" mass="35521">MHSFDRIPAPHVDTLHGAVAVPPAAGHNLPGGVFDAQGDIVPNSRTMMGGPRWSDIPERPSPETLEQLAGRHLYGGVGRVHFGHFFIESISRLWALDQLDGPVDSVLFSPMHGRKPKMTFGKTLGELIRVFCGDVPVTPIAVPTHVEEMLVPSQGVGHLNWSTGTPVFRRFVRSRLEAHYAPLGPEKLYVSRTRLANKDSLVDQEAQIEELMAAAGYTVFHPERYTIRQQIEHLMAARAVVGADGSAFHLAAHVLQPGTRVGLIKRRHRTAVFNAIAEQLKAFGEIELSTLHPLKPQEPGEPRARLNLFRLERALRQKGFI</sequence>
<dbReference type="GO" id="GO:0016757">
    <property type="term" value="F:glycosyltransferase activity"/>
    <property type="evidence" value="ECO:0007669"/>
    <property type="project" value="InterPro"/>
</dbReference>
<gene>
    <name evidence="2" type="ORF">NO357_12355</name>
</gene>
<proteinExistence type="predicted"/>
<feature type="domain" description="Glycosyltransferase 61 catalytic" evidence="1">
    <location>
        <begin position="82"/>
        <end position="261"/>
    </location>
</feature>
<evidence type="ECO:0000313" key="2">
    <source>
        <dbReference type="EMBL" id="MDQ2090693.1"/>
    </source>
</evidence>
<protein>
    <submittedName>
        <fullName evidence="2">Glycosyltransferase family 61 protein</fullName>
    </submittedName>
</protein>
<dbReference type="RefSeq" id="WP_306735962.1">
    <property type="nucleotide sequence ID" value="NZ_JANHAX010000003.1"/>
</dbReference>
<accession>A0AAE4B446</accession>
<dbReference type="EMBL" id="JANHAX010000003">
    <property type="protein sequence ID" value="MDQ2090693.1"/>
    <property type="molecule type" value="Genomic_DNA"/>
</dbReference>
<organism evidence="2 3">
    <name type="scientific">Marimonas arenosa</name>
    <dbReference type="NCBI Taxonomy" id="1795305"/>
    <lineage>
        <taxon>Bacteria</taxon>
        <taxon>Pseudomonadati</taxon>
        <taxon>Pseudomonadota</taxon>
        <taxon>Alphaproteobacteria</taxon>
        <taxon>Rhodobacterales</taxon>
        <taxon>Paracoccaceae</taxon>
        <taxon>Marimonas</taxon>
    </lineage>
</organism>
<reference evidence="2" key="1">
    <citation type="submission" date="2022-07" db="EMBL/GenBank/DDBJ databases">
        <authorList>
            <person name="Otstavnykh N."/>
            <person name="Isaeva M."/>
            <person name="Bystritskaya E."/>
        </authorList>
    </citation>
    <scope>NUCLEOTIDE SEQUENCE</scope>
    <source>
        <strain evidence="2">KCTC 52189</strain>
    </source>
</reference>